<feature type="domain" description="Histidine kinase" evidence="5">
    <location>
        <begin position="1"/>
        <end position="76"/>
    </location>
</feature>
<dbReference type="SUPFAM" id="SSF55874">
    <property type="entry name" value="ATPase domain of HSP90 chaperone/DNA topoisomerase II/histidine kinase"/>
    <property type="match status" value="1"/>
</dbReference>
<reference evidence="6" key="1">
    <citation type="journal article" date="2014" name="Front. Microbiol.">
        <title>High frequency of phylogenetically diverse reductive dehalogenase-homologous genes in deep subseafloor sedimentary metagenomes.</title>
        <authorList>
            <person name="Kawai M."/>
            <person name="Futagami T."/>
            <person name="Toyoda A."/>
            <person name="Takaki Y."/>
            <person name="Nishi S."/>
            <person name="Hori S."/>
            <person name="Arai W."/>
            <person name="Tsubouchi T."/>
            <person name="Morono Y."/>
            <person name="Uchiyama I."/>
            <person name="Ito T."/>
            <person name="Fujiyama A."/>
            <person name="Inagaki F."/>
            <person name="Takami H."/>
        </authorList>
    </citation>
    <scope>NUCLEOTIDE SEQUENCE</scope>
    <source>
        <strain evidence="6">Expedition CK06-06</strain>
    </source>
</reference>
<evidence type="ECO:0000256" key="3">
    <source>
        <dbReference type="ARBA" id="ARBA00022679"/>
    </source>
</evidence>
<dbReference type="PROSITE" id="PS50109">
    <property type="entry name" value="HIS_KIN"/>
    <property type="match status" value="1"/>
</dbReference>
<dbReference type="GO" id="GO:0009927">
    <property type="term" value="F:histidine phosphotransfer kinase activity"/>
    <property type="evidence" value="ECO:0007669"/>
    <property type="project" value="TreeGrafter"/>
</dbReference>
<proteinExistence type="predicted"/>
<dbReference type="InterPro" id="IPR003594">
    <property type="entry name" value="HATPase_dom"/>
</dbReference>
<dbReference type="SMART" id="SM00387">
    <property type="entry name" value="HATPase_c"/>
    <property type="match status" value="1"/>
</dbReference>
<dbReference type="Pfam" id="PF02518">
    <property type="entry name" value="HATPase_c"/>
    <property type="match status" value="1"/>
</dbReference>
<keyword evidence="3" id="KW-0808">Transferase</keyword>
<dbReference type="InterPro" id="IPR005467">
    <property type="entry name" value="His_kinase_dom"/>
</dbReference>
<dbReference type="PRINTS" id="PR00344">
    <property type="entry name" value="BCTRLSENSOR"/>
</dbReference>
<dbReference type="PANTHER" id="PTHR43047">
    <property type="entry name" value="TWO-COMPONENT HISTIDINE PROTEIN KINASE"/>
    <property type="match status" value="1"/>
</dbReference>
<dbReference type="Gene3D" id="3.30.565.10">
    <property type="entry name" value="Histidine kinase-like ATPase, C-terminal domain"/>
    <property type="match status" value="1"/>
</dbReference>
<dbReference type="EMBL" id="BARU01030383">
    <property type="protein sequence ID" value="GAH63056.1"/>
    <property type="molecule type" value="Genomic_DNA"/>
</dbReference>
<evidence type="ECO:0000256" key="1">
    <source>
        <dbReference type="ARBA" id="ARBA00000085"/>
    </source>
</evidence>
<dbReference type="GO" id="GO:0005886">
    <property type="term" value="C:plasma membrane"/>
    <property type="evidence" value="ECO:0007669"/>
    <property type="project" value="TreeGrafter"/>
</dbReference>
<sequence length="85" mass="9263">MQFTVSDSGPGIPEEEQRYIFEKFRQADSSRTRTFGGTGLGLSIVKELCFLLGGDVSVQSEPEKGSTFKVVLPISPGKPPSLDRK</sequence>
<comment type="catalytic activity">
    <reaction evidence="1">
        <text>ATP + protein L-histidine = ADP + protein N-phospho-L-histidine.</text>
        <dbReference type="EC" id="2.7.13.3"/>
    </reaction>
</comment>
<comment type="caution">
    <text evidence="6">The sequence shown here is derived from an EMBL/GenBank/DDBJ whole genome shotgun (WGS) entry which is preliminary data.</text>
</comment>
<organism evidence="6">
    <name type="scientific">marine sediment metagenome</name>
    <dbReference type="NCBI Taxonomy" id="412755"/>
    <lineage>
        <taxon>unclassified sequences</taxon>
        <taxon>metagenomes</taxon>
        <taxon>ecological metagenomes</taxon>
    </lineage>
</organism>
<dbReference type="InterPro" id="IPR004358">
    <property type="entry name" value="Sig_transdc_His_kin-like_C"/>
</dbReference>
<accession>X1GYS5</accession>
<dbReference type="AlphaFoldDB" id="X1GYS5"/>
<protein>
    <recommendedName>
        <fullName evidence="2">histidine kinase</fullName>
        <ecNumber evidence="2">2.7.13.3</ecNumber>
    </recommendedName>
</protein>
<evidence type="ECO:0000313" key="6">
    <source>
        <dbReference type="EMBL" id="GAH63056.1"/>
    </source>
</evidence>
<dbReference type="InterPro" id="IPR036890">
    <property type="entry name" value="HATPase_C_sf"/>
</dbReference>
<dbReference type="GO" id="GO:0000155">
    <property type="term" value="F:phosphorelay sensor kinase activity"/>
    <property type="evidence" value="ECO:0007669"/>
    <property type="project" value="TreeGrafter"/>
</dbReference>
<dbReference type="EC" id="2.7.13.3" evidence="2"/>
<keyword evidence="4" id="KW-0418">Kinase</keyword>
<evidence type="ECO:0000256" key="2">
    <source>
        <dbReference type="ARBA" id="ARBA00012438"/>
    </source>
</evidence>
<name>X1GYS5_9ZZZZ</name>
<gene>
    <name evidence="6" type="ORF">S03H2_48222</name>
</gene>
<evidence type="ECO:0000256" key="4">
    <source>
        <dbReference type="ARBA" id="ARBA00022777"/>
    </source>
</evidence>
<evidence type="ECO:0000259" key="5">
    <source>
        <dbReference type="PROSITE" id="PS50109"/>
    </source>
</evidence>
<dbReference type="PANTHER" id="PTHR43047:SF72">
    <property type="entry name" value="OSMOSENSING HISTIDINE PROTEIN KINASE SLN1"/>
    <property type="match status" value="1"/>
</dbReference>